<dbReference type="Proteomes" id="UP000501568">
    <property type="component" value="Chromosome"/>
</dbReference>
<sequence length="137" mass="15431">MQYVDPDRGQLEAFRALPIDDPIEMLNLIRYRDLAEYPDDHACASAGLFGAEAYRRYMIASAPIFARHGGEIVWKGEPQLVVIGPDAEAWDMAFVARYPDARAFLAMLADPEYREAAAHRRAGVQTSRLIRMFPGET</sequence>
<feature type="domain" description="DUF1330" evidence="1">
    <location>
        <begin position="51"/>
        <end position="127"/>
    </location>
</feature>
<dbReference type="Pfam" id="PF07045">
    <property type="entry name" value="DUF1330"/>
    <property type="match status" value="1"/>
</dbReference>
<gene>
    <name evidence="2" type="ORF">G5C33_03635</name>
</gene>
<dbReference type="EMBL" id="CP049109">
    <property type="protein sequence ID" value="QIG78964.1"/>
    <property type="molecule type" value="Genomic_DNA"/>
</dbReference>
<dbReference type="AlphaFoldDB" id="A0A6G6Y1Z3"/>
<dbReference type="KEGG" id="spzr:G5C33_03635"/>
<dbReference type="PANTHER" id="PTHR40257:SF1">
    <property type="entry name" value="DUF1330 DOMAIN-CONTAINING PROTEIN"/>
    <property type="match status" value="1"/>
</dbReference>
<name>A0A6G6Y1Z3_9SPHN</name>
<dbReference type="InterPro" id="IPR010753">
    <property type="entry name" value="DUF1330"/>
</dbReference>
<evidence type="ECO:0000313" key="2">
    <source>
        <dbReference type="EMBL" id="QIG78964.1"/>
    </source>
</evidence>
<reference evidence="2 3" key="1">
    <citation type="submission" date="2020-02" db="EMBL/GenBank/DDBJ databases">
        <authorList>
            <person name="Zheng R.K."/>
            <person name="Sun C.M."/>
        </authorList>
    </citation>
    <scope>NUCLEOTIDE SEQUENCE [LARGE SCALE GENOMIC DNA]</scope>
    <source>
        <strain evidence="3">zrk23</strain>
    </source>
</reference>
<dbReference type="RefSeq" id="WP_165325965.1">
    <property type="nucleotide sequence ID" value="NZ_CP049109.1"/>
</dbReference>
<dbReference type="InterPro" id="IPR011008">
    <property type="entry name" value="Dimeric_a/b-barrel"/>
</dbReference>
<keyword evidence="3" id="KW-1185">Reference proteome</keyword>
<dbReference type="PANTHER" id="PTHR40257">
    <property type="match status" value="1"/>
</dbReference>
<organism evidence="2 3">
    <name type="scientific">Stakelama tenebrarum</name>
    <dbReference type="NCBI Taxonomy" id="2711215"/>
    <lineage>
        <taxon>Bacteria</taxon>
        <taxon>Pseudomonadati</taxon>
        <taxon>Pseudomonadota</taxon>
        <taxon>Alphaproteobacteria</taxon>
        <taxon>Sphingomonadales</taxon>
        <taxon>Sphingomonadaceae</taxon>
        <taxon>Stakelama</taxon>
    </lineage>
</organism>
<proteinExistence type="predicted"/>
<evidence type="ECO:0000259" key="1">
    <source>
        <dbReference type="Pfam" id="PF07045"/>
    </source>
</evidence>
<dbReference type="SUPFAM" id="SSF54909">
    <property type="entry name" value="Dimeric alpha+beta barrel"/>
    <property type="match status" value="1"/>
</dbReference>
<protein>
    <submittedName>
        <fullName evidence="2">DUF1330 domain-containing protein</fullName>
    </submittedName>
</protein>
<accession>A0A6G6Y1Z3</accession>
<dbReference type="Gene3D" id="3.30.70.100">
    <property type="match status" value="1"/>
</dbReference>
<evidence type="ECO:0000313" key="3">
    <source>
        <dbReference type="Proteomes" id="UP000501568"/>
    </source>
</evidence>